<dbReference type="Pfam" id="PF10079">
    <property type="entry name" value="Rossmann-like_BshC"/>
    <property type="match status" value="1"/>
</dbReference>
<reference evidence="5 6" key="1">
    <citation type="submission" date="2014-10" db="EMBL/GenBank/DDBJ databases">
        <title>Draft genome of phytase producing Bacillus ginsengihumi strain M2.11.</title>
        <authorList>
            <person name="Toymentseva A."/>
            <person name="Boulygina E.A."/>
            <person name="Kazakov S.V."/>
            <person name="Kayumov I."/>
            <person name="Suleimanova A.D."/>
            <person name="Mardanova A.M."/>
            <person name="Maria S.N."/>
            <person name="Sergey M.Y."/>
            <person name="Sharipova M.R."/>
        </authorList>
    </citation>
    <scope>NUCLEOTIDE SEQUENCE [LARGE SCALE GENOMIC DNA]</scope>
    <source>
        <strain evidence="5 6">M2.11</strain>
    </source>
</reference>
<evidence type="ECO:0000313" key="6">
    <source>
        <dbReference type="Proteomes" id="UP000030588"/>
    </source>
</evidence>
<evidence type="ECO:0000313" key="5">
    <source>
        <dbReference type="EMBL" id="KHD84685.1"/>
    </source>
</evidence>
<dbReference type="Proteomes" id="UP000030588">
    <property type="component" value="Unassembled WGS sequence"/>
</dbReference>
<feature type="domain" description="Bacillithiol biosynthesis BshC N-terminal Rossmann-like" evidence="3">
    <location>
        <begin position="1"/>
        <end position="381"/>
    </location>
</feature>
<comment type="caution">
    <text evidence="5">The sequence shown here is derived from an EMBL/GenBank/DDBJ whole genome shotgun (WGS) entry which is preliminary data.</text>
</comment>
<sequence length="539" mass="63601">MELENLSIPATNRFASLYLEQKQPVKDFFHYDIRDSSVFKRRAQDLRERTFNREKLANCIEQYMRKFPSASAVEHSIKKLRNHDSVVVIGGQQAGLLTGPLYTIHKIISIIKLAKEQEKLLNQPVVPVFWIAGEDHDYLEVNHVYVERERQLKKMSYVEGPIQKKMVADITLESENVKKWIHQIFEHLGETTYTKDILKQLDCIVDNSNNMVECFAFIINELFKEYGLLLIDSANPLLRQLETSHFKTIIEHYDTITKAVLAQQELIQKDHFPKAIDISEEALNLFYYDGKERILLEYDRERNGFLGKNTDLYFTKEQLLEICDTMPELLSNNVVTRPLMQEWLFPTLAFIGGPGEIAYWGELKRVFEAFKFHMPPMIPRLNITLLERSIQRDIETLQLSVEEVLKQGTANEKEEYWNTIKEGEYDDIINEMRIYLEEQYKKLSAQTDDGIHPLIEKNLAFHAEQFNFLQRKIYEQIERRHDVVLEKYARIERSLRPNNIPQERVWNVFYFINKYGPDFIPSLMSLTYSFDGTHKLIRI</sequence>
<keyword evidence="1 2" id="KW-0436">Ligase</keyword>
<dbReference type="NCBIfam" id="TIGR03998">
    <property type="entry name" value="thiol_BshC"/>
    <property type="match status" value="1"/>
</dbReference>
<comment type="similarity">
    <text evidence="2">Belongs to the BshC family.</text>
</comment>
<dbReference type="HAMAP" id="MF_01867">
    <property type="entry name" value="BshC"/>
    <property type="match status" value="1"/>
</dbReference>
<gene>
    <name evidence="2" type="primary">bshC</name>
    <name evidence="5" type="ORF">NG54_13870</name>
</gene>
<evidence type="ECO:0000259" key="3">
    <source>
        <dbReference type="Pfam" id="PF10079"/>
    </source>
</evidence>
<dbReference type="RefSeq" id="WP_035355471.1">
    <property type="nucleotide sequence ID" value="NZ_JRUN01000046.1"/>
</dbReference>
<dbReference type="InterPro" id="IPR011199">
    <property type="entry name" value="Bacillithiol_biosynth_BshC"/>
</dbReference>
<proteinExistence type="inferred from homology"/>
<organism evidence="5 6">
    <name type="scientific">Heyndrickxia ginsengihumi</name>
    <dbReference type="NCBI Taxonomy" id="363870"/>
    <lineage>
        <taxon>Bacteria</taxon>
        <taxon>Bacillati</taxon>
        <taxon>Bacillota</taxon>
        <taxon>Bacilli</taxon>
        <taxon>Bacillales</taxon>
        <taxon>Bacillaceae</taxon>
        <taxon>Heyndrickxia</taxon>
    </lineage>
</organism>
<feature type="domain" description="Bacillithiol biosynthesis BshC C-terminal coiled-coil" evidence="4">
    <location>
        <begin position="383"/>
        <end position="538"/>
    </location>
</feature>
<dbReference type="Pfam" id="PF24850">
    <property type="entry name" value="CC_BshC"/>
    <property type="match status" value="1"/>
</dbReference>
<evidence type="ECO:0000259" key="4">
    <source>
        <dbReference type="Pfam" id="PF24850"/>
    </source>
</evidence>
<dbReference type="InterPro" id="IPR055399">
    <property type="entry name" value="CC_BshC"/>
</dbReference>
<dbReference type="AlphaFoldDB" id="A0A0A6V997"/>
<dbReference type="EMBL" id="JRUN01000046">
    <property type="protein sequence ID" value="KHD84685.1"/>
    <property type="molecule type" value="Genomic_DNA"/>
</dbReference>
<dbReference type="InterPro" id="IPR055398">
    <property type="entry name" value="Rossmann-like_BshC"/>
</dbReference>
<dbReference type="STRING" id="363870.NG54_13870"/>
<dbReference type="PIRSF" id="PIRSF012535">
    <property type="entry name" value="UCP012535"/>
    <property type="match status" value="1"/>
</dbReference>
<comment type="function">
    <text evidence="2">Involved in bacillithiol (BSH) biosynthesis. May catalyze the last step of the pathway, the addition of cysteine to glucosamine malate (GlcN-Mal) to generate BSH.</text>
</comment>
<dbReference type="OrthoDB" id="9765151at2"/>
<protein>
    <recommendedName>
        <fullName evidence="2">Putative cysteine ligase BshC</fullName>
        <ecNumber evidence="2">6.-.-.-</ecNumber>
    </recommendedName>
</protein>
<evidence type="ECO:0000256" key="2">
    <source>
        <dbReference type="HAMAP-Rule" id="MF_01867"/>
    </source>
</evidence>
<evidence type="ECO:0000256" key="1">
    <source>
        <dbReference type="ARBA" id="ARBA00022598"/>
    </source>
</evidence>
<name>A0A0A6V997_9BACI</name>
<dbReference type="GO" id="GO:0016874">
    <property type="term" value="F:ligase activity"/>
    <property type="evidence" value="ECO:0007669"/>
    <property type="project" value="UniProtKB-UniRule"/>
</dbReference>
<dbReference type="EC" id="6.-.-.-" evidence="2"/>
<accession>A0A0A6V997</accession>